<keyword evidence="1" id="KW-1133">Transmembrane helix</keyword>
<reference evidence="2 3" key="1">
    <citation type="submission" date="2015-01" db="EMBL/GenBank/DDBJ databases">
        <title>Evolution of Trichinella species and genotypes.</title>
        <authorList>
            <person name="Korhonen P.K."/>
            <person name="Edoardo P."/>
            <person name="Giuseppe L.R."/>
            <person name="Gasser R.B."/>
        </authorList>
    </citation>
    <scope>NUCLEOTIDE SEQUENCE [LARGE SCALE GENOMIC DNA]</scope>
    <source>
        <strain evidence="2">ISS3</strain>
    </source>
</reference>
<dbReference type="InParanoid" id="A0A0V1BLX7"/>
<evidence type="ECO:0000256" key="1">
    <source>
        <dbReference type="SAM" id="Phobius"/>
    </source>
</evidence>
<comment type="caution">
    <text evidence="2">The sequence shown here is derived from an EMBL/GenBank/DDBJ whole genome shotgun (WGS) entry which is preliminary data.</text>
</comment>
<dbReference type="AlphaFoldDB" id="A0A0V1BLX7"/>
<evidence type="ECO:0000313" key="3">
    <source>
        <dbReference type="Proteomes" id="UP000054776"/>
    </source>
</evidence>
<keyword evidence="1" id="KW-0472">Membrane</keyword>
<gene>
    <name evidence="2" type="ORF">T01_7400</name>
</gene>
<keyword evidence="1" id="KW-0812">Transmembrane</keyword>
<dbReference type="EMBL" id="JYDH01000027">
    <property type="protein sequence ID" value="KRY38245.1"/>
    <property type="molecule type" value="Genomic_DNA"/>
</dbReference>
<protein>
    <submittedName>
        <fullName evidence="2">Uncharacterized protein</fullName>
    </submittedName>
</protein>
<proteinExistence type="predicted"/>
<organism evidence="2 3">
    <name type="scientific">Trichinella spiralis</name>
    <name type="common">Trichina worm</name>
    <dbReference type="NCBI Taxonomy" id="6334"/>
    <lineage>
        <taxon>Eukaryota</taxon>
        <taxon>Metazoa</taxon>
        <taxon>Ecdysozoa</taxon>
        <taxon>Nematoda</taxon>
        <taxon>Enoplea</taxon>
        <taxon>Dorylaimia</taxon>
        <taxon>Trichinellida</taxon>
        <taxon>Trichinellidae</taxon>
        <taxon>Trichinella</taxon>
    </lineage>
</organism>
<dbReference type="Proteomes" id="UP000054776">
    <property type="component" value="Unassembled WGS sequence"/>
</dbReference>
<accession>A0A0V1BLX7</accession>
<evidence type="ECO:0000313" key="2">
    <source>
        <dbReference type="EMBL" id="KRY38245.1"/>
    </source>
</evidence>
<sequence>MNVKALALPMTLTVGDAKSEAGDRVGCDCYFVFFILSLLFSLFCALSNKLLTSHNGLKSRSAEERYTMNASQILM</sequence>
<keyword evidence="3" id="KW-1185">Reference proteome</keyword>
<feature type="transmembrane region" description="Helical" evidence="1">
    <location>
        <begin position="31"/>
        <end position="51"/>
    </location>
</feature>
<name>A0A0V1BLX7_TRISP</name>